<dbReference type="InterPro" id="IPR001810">
    <property type="entry name" value="F-box_dom"/>
</dbReference>
<evidence type="ECO:0000313" key="2">
    <source>
        <dbReference type="EMBL" id="KAK0384946.1"/>
    </source>
</evidence>
<gene>
    <name evidence="2" type="ORF">NLU13_7425</name>
</gene>
<evidence type="ECO:0000313" key="3">
    <source>
        <dbReference type="Proteomes" id="UP001175261"/>
    </source>
</evidence>
<dbReference type="InterPro" id="IPR032675">
    <property type="entry name" value="LRR_dom_sf"/>
</dbReference>
<dbReference type="SUPFAM" id="SSF81383">
    <property type="entry name" value="F-box domain"/>
    <property type="match status" value="1"/>
</dbReference>
<feature type="domain" description="F-box" evidence="1">
    <location>
        <begin position="179"/>
        <end position="228"/>
    </location>
</feature>
<organism evidence="2 3">
    <name type="scientific">Sarocladium strictum</name>
    <name type="common">Black bundle disease fungus</name>
    <name type="synonym">Acremonium strictum</name>
    <dbReference type="NCBI Taxonomy" id="5046"/>
    <lineage>
        <taxon>Eukaryota</taxon>
        <taxon>Fungi</taxon>
        <taxon>Dikarya</taxon>
        <taxon>Ascomycota</taxon>
        <taxon>Pezizomycotina</taxon>
        <taxon>Sordariomycetes</taxon>
        <taxon>Hypocreomycetidae</taxon>
        <taxon>Hypocreales</taxon>
        <taxon>Sarocladiaceae</taxon>
        <taxon>Sarocladium</taxon>
    </lineage>
</organism>
<dbReference type="EMBL" id="JAPDFR010000007">
    <property type="protein sequence ID" value="KAK0384946.1"/>
    <property type="molecule type" value="Genomic_DNA"/>
</dbReference>
<dbReference type="SUPFAM" id="SSF52047">
    <property type="entry name" value="RNI-like"/>
    <property type="match status" value="1"/>
</dbReference>
<sequence length="643" mass="73594">MATSENVDAETILADGRRAYVEKRHKKALECFTRVMKRCPCARGSKRERCRCKNFEAVAQRKGSIFHEAMYTCSCTVGKTFNKCDAAKHIRALDYRAATFEAMGEIERARLDAEWLLELAPRLPEGYLRLGKVARLQKKHEYAWQIYNAGIEATESGPRSPLVDKLYQARKPLNQRFARRDPLSLPMEILQMIWSLLDFLTLARCTQVCKAWKSFLTTGMNQSLWKTLHFDKNRKKVTIPALSALLKNSNYDARALIVDDCRRAAFWRDKLKAVMLSARKIEHLELRRPSEAMPLPDGGASIPGLKIRYLVLEGFDNDSDPGNVTLRRSLSICKDLEYLELVNSHEPFKYSLATYDGPTFFGLRYLRISSNLGQLLHYGQLHAFAPNLEQVWLECSFVRFDGETHQHNPPDTIWPNLKVLIFSHRNIREERAVPAHLVMNRLLSQPAWSQLQHLELDMFPVRGIQNHYQHRHLRTLRLKNFFLEGDTAHTCFGPSITNDKLQTFTIQFPEMELNRPAGEASSAHLASYQWLAGSPSLKCLILRGFQFRRWDDPVTGELPTFLASFPNLDAIVIQSAVYEDAELCSVIEGITKACKSLKTVWQDQIKGVMMDKLVQLGKRAGVVVKTGEPATEWPVLLRTDKDE</sequence>
<dbReference type="PROSITE" id="PS50181">
    <property type="entry name" value="FBOX"/>
    <property type="match status" value="1"/>
</dbReference>
<accession>A0AA39L567</accession>
<dbReference type="SUPFAM" id="SSF48452">
    <property type="entry name" value="TPR-like"/>
    <property type="match status" value="1"/>
</dbReference>
<proteinExistence type="predicted"/>
<dbReference type="AlphaFoldDB" id="A0AA39L567"/>
<reference evidence="2" key="1">
    <citation type="submission" date="2022-10" db="EMBL/GenBank/DDBJ databases">
        <title>Determination and structural analysis of whole genome sequence of Sarocladium strictum F4-1.</title>
        <authorList>
            <person name="Hu L."/>
            <person name="Jiang Y."/>
        </authorList>
    </citation>
    <scope>NUCLEOTIDE SEQUENCE</scope>
    <source>
        <strain evidence="2">F4-1</strain>
    </source>
</reference>
<dbReference type="Proteomes" id="UP001175261">
    <property type="component" value="Unassembled WGS sequence"/>
</dbReference>
<protein>
    <recommendedName>
        <fullName evidence="1">F-box domain-containing protein</fullName>
    </recommendedName>
</protein>
<dbReference type="InterPro" id="IPR036047">
    <property type="entry name" value="F-box-like_dom_sf"/>
</dbReference>
<keyword evidence="3" id="KW-1185">Reference proteome</keyword>
<dbReference type="Pfam" id="PF12937">
    <property type="entry name" value="F-box-like"/>
    <property type="match status" value="1"/>
</dbReference>
<dbReference type="Gene3D" id="1.20.1280.50">
    <property type="match status" value="1"/>
</dbReference>
<dbReference type="Gene3D" id="1.25.40.10">
    <property type="entry name" value="Tetratricopeptide repeat domain"/>
    <property type="match status" value="1"/>
</dbReference>
<evidence type="ECO:0000259" key="1">
    <source>
        <dbReference type="PROSITE" id="PS50181"/>
    </source>
</evidence>
<dbReference type="InterPro" id="IPR011990">
    <property type="entry name" value="TPR-like_helical_dom_sf"/>
</dbReference>
<comment type="caution">
    <text evidence="2">The sequence shown here is derived from an EMBL/GenBank/DDBJ whole genome shotgun (WGS) entry which is preliminary data.</text>
</comment>
<dbReference type="Gene3D" id="3.80.10.10">
    <property type="entry name" value="Ribonuclease Inhibitor"/>
    <property type="match status" value="1"/>
</dbReference>
<name>A0AA39L567_SARSR</name>